<dbReference type="EMBL" id="VOPW01000001">
    <property type="protein sequence ID" value="TXC66522.1"/>
    <property type="molecule type" value="Genomic_DNA"/>
</dbReference>
<keyword evidence="2" id="KW-0732">Signal</keyword>
<reference evidence="3 4" key="1">
    <citation type="submission" date="2019-08" db="EMBL/GenBank/DDBJ databases">
        <authorList>
            <person name="Khan S.A."/>
            <person name="Jeon C.O."/>
            <person name="Jeong S.E."/>
        </authorList>
    </citation>
    <scope>NUCLEOTIDE SEQUENCE [LARGE SCALE GENOMIC DNA]</scope>
    <source>
        <strain evidence="4">IMCC1728</strain>
    </source>
</reference>
<feature type="compositionally biased region" description="Polar residues" evidence="1">
    <location>
        <begin position="143"/>
        <end position="160"/>
    </location>
</feature>
<keyword evidence="4" id="KW-1185">Reference proteome</keyword>
<dbReference type="AlphaFoldDB" id="A0A5C6U0P5"/>
<feature type="signal peptide" evidence="2">
    <location>
        <begin position="1"/>
        <end position="30"/>
    </location>
</feature>
<evidence type="ECO:0008006" key="5">
    <source>
        <dbReference type="Google" id="ProtNLM"/>
    </source>
</evidence>
<evidence type="ECO:0000313" key="3">
    <source>
        <dbReference type="EMBL" id="TXC66522.1"/>
    </source>
</evidence>
<organism evidence="3 4">
    <name type="scientific">Piscinibacter aquaticus</name>
    <dbReference type="NCBI Taxonomy" id="392597"/>
    <lineage>
        <taxon>Bacteria</taxon>
        <taxon>Pseudomonadati</taxon>
        <taxon>Pseudomonadota</taxon>
        <taxon>Betaproteobacteria</taxon>
        <taxon>Burkholderiales</taxon>
        <taxon>Sphaerotilaceae</taxon>
        <taxon>Piscinibacter</taxon>
    </lineage>
</organism>
<comment type="caution">
    <text evidence="3">The sequence shown here is derived from an EMBL/GenBank/DDBJ whole genome shotgun (WGS) entry which is preliminary data.</text>
</comment>
<accession>A0A5C6U0P5</accession>
<evidence type="ECO:0000256" key="2">
    <source>
        <dbReference type="SAM" id="SignalP"/>
    </source>
</evidence>
<sequence length="173" mass="19162">MAFFFHGTMAAMTRLFAALTLALLSLAAQAADRPYVFANSGAAEDDEEQVWSVENWYRKAGRQASLTVAPEYAFNPDNSLQAEFRRVVDRDRGNGHELEIEFKHLFNRISRDGWGWGVVAAIDMERPRGGPWERAALSLSVPLTGSSARPTPASCTSTWAWPSRARSGESSPR</sequence>
<feature type="region of interest" description="Disordered" evidence="1">
    <location>
        <begin position="143"/>
        <end position="173"/>
    </location>
</feature>
<evidence type="ECO:0000256" key="1">
    <source>
        <dbReference type="SAM" id="MobiDB-lite"/>
    </source>
</evidence>
<proteinExistence type="predicted"/>
<evidence type="ECO:0000313" key="4">
    <source>
        <dbReference type="Proteomes" id="UP000321832"/>
    </source>
</evidence>
<name>A0A5C6U0P5_9BURK</name>
<protein>
    <recommendedName>
        <fullName evidence="5">Transporter</fullName>
    </recommendedName>
</protein>
<gene>
    <name evidence="3" type="ORF">FSC37_13715</name>
</gene>
<dbReference type="Proteomes" id="UP000321832">
    <property type="component" value="Unassembled WGS sequence"/>
</dbReference>
<feature type="chain" id="PRO_5022756126" description="Transporter" evidence="2">
    <location>
        <begin position="31"/>
        <end position="173"/>
    </location>
</feature>